<evidence type="ECO:0000313" key="4">
    <source>
        <dbReference type="EnsemblMetazoa" id="XP_019765529.1"/>
    </source>
</evidence>
<keyword evidence="3" id="KW-1133">Transmembrane helix</keyword>
<evidence type="ECO:0000256" key="2">
    <source>
        <dbReference type="SAM" id="MobiDB-lite"/>
    </source>
</evidence>
<feature type="region of interest" description="Disordered" evidence="2">
    <location>
        <begin position="447"/>
        <end position="495"/>
    </location>
</feature>
<feature type="region of interest" description="Disordered" evidence="2">
    <location>
        <begin position="884"/>
        <end position="964"/>
    </location>
</feature>
<dbReference type="GeneID" id="109541183"/>
<protein>
    <submittedName>
        <fullName evidence="4">Uncharacterized protein</fullName>
    </submittedName>
</protein>
<dbReference type="KEGG" id="dpa:109541183"/>
<evidence type="ECO:0000256" key="1">
    <source>
        <dbReference type="SAM" id="Coils"/>
    </source>
</evidence>
<feature type="compositionally biased region" description="Basic and acidic residues" evidence="2">
    <location>
        <begin position="595"/>
        <end position="607"/>
    </location>
</feature>
<evidence type="ECO:0000313" key="5">
    <source>
        <dbReference type="Proteomes" id="UP000019118"/>
    </source>
</evidence>
<organism evidence="4 5">
    <name type="scientific">Dendroctonus ponderosae</name>
    <name type="common">Mountain pine beetle</name>
    <dbReference type="NCBI Taxonomy" id="77166"/>
    <lineage>
        <taxon>Eukaryota</taxon>
        <taxon>Metazoa</taxon>
        <taxon>Ecdysozoa</taxon>
        <taxon>Arthropoda</taxon>
        <taxon>Hexapoda</taxon>
        <taxon>Insecta</taxon>
        <taxon>Pterygota</taxon>
        <taxon>Neoptera</taxon>
        <taxon>Endopterygota</taxon>
        <taxon>Coleoptera</taxon>
        <taxon>Polyphaga</taxon>
        <taxon>Cucujiformia</taxon>
        <taxon>Curculionidae</taxon>
        <taxon>Scolytinae</taxon>
        <taxon>Dendroctonus</taxon>
    </lineage>
</organism>
<feature type="compositionally biased region" description="Basic and acidic residues" evidence="2">
    <location>
        <begin position="922"/>
        <end position="935"/>
    </location>
</feature>
<keyword evidence="3" id="KW-0812">Transmembrane</keyword>
<dbReference type="Proteomes" id="UP000019118">
    <property type="component" value="Unassembled WGS sequence"/>
</dbReference>
<feature type="compositionally biased region" description="Basic and acidic residues" evidence="2">
    <location>
        <begin position="480"/>
        <end position="495"/>
    </location>
</feature>
<feature type="compositionally biased region" description="Polar residues" evidence="2">
    <location>
        <begin position="196"/>
        <end position="205"/>
    </location>
</feature>
<accession>A0AAR5PWZ7</accession>
<feature type="transmembrane region" description="Helical" evidence="3">
    <location>
        <begin position="50"/>
        <end position="67"/>
    </location>
</feature>
<feature type="compositionally biased region" description="Basic and acidic residues" evidence="2">
    <location>
        <begin position="905"/>
        <end position="915"/>
    </location>
</feature>
<dbReference type="EnsemblMetazoa" id="XM_019909970.1">
    <property type="protein sequence ID" value="XP_019765529.1"/>
    <property type="gene ID" value="LOC109541183"/>
</dbReference>
<name>A0AAR5PWZ7_DENPD</name>
<feature type="compositionally biased region" description="Basic and acidic residues" evidence="2">
    <location>
        <begin position="727"/>
        <end position="736"/>
    </location>
</feature>
<feature type="region of interest" description="Disordered" evidence="2">
    <location>
        <begin position="177"/>
        <end position="227"/>
    </location>
</feature>
<reference evidence="4" key="2">
    <citation type="submission" date="2024-08" db="UniProtKB">
        <authorList>
            <consortium name="EnsemblMetazoa"/>
        </authorList>
    </citation>
    <scope>IDENTIFICATION</scope>
</reference>
<feature type="compositionally biased region" description="Basic and acidic residues" evidence="2">
    <location>
        <begin position="561"/>
        <end position="581"/>
    </location>
</feature>
<keyword evidence="5" id="KW-1185">Reference proteome</keyword>
<feature type="region of interest" description="Disordered" evidence="2">
    <location>
        <begin position="241"/>
        <end position="271"/>
    </location>
</feature>
<feature type="region of interest" description="Disordered" evidence="2">
    <location>
        <begin position="704"/>
        <end position="736"/>
    </location>
</feature>
<sequence>MEILLMIFLHAIYVFLTEDAQDQICLGLLLILFIQCFIFDQSRPFFKEHLLPTIAVTTVATVAAYIAKWLNWHSLRYSSYFMIVSLVIWLTFEIVIASSNQIYSMIRKVNHHQEEVQQQAQIEIETQETRNPVANEEPERPAEQTLELDDERLQPAPDIGEQQLGLKSCETQKKLTIQKPLDQREAPCDNQEQLKTETPANQETQQYDEYDVEEPKSREETKQQKQIDTIQCEKQIIEAQRPDQQEQLQQKQIDNTQCKKQNTHEETIDQEDLQQKQIDIIQCEKQIIEAQRPDQQEQLHQKQIYNIQCEMQNIEEETLNQEELQQKQIDNIQCEKQIVQEETRDQEQLQQTQIDNIQCENQNIEEQRPDQEEQLQQKQIECEKRNMEKQRSDQEEQLHQSPCNMQKECAIVTPNIRLEHERKLLIIKRKKQDKQQEKWTVELRKKHAMRKHQEPLNQHKSEVEKEEQLKIAASRSHQIQQHDKETGETVESCEKQKQQNQLDIIRWVNQVIEDQRPDQKEQLQQIICDLQKDINLEHEEKRLEIKLEKQEQQQEELTNESQEKQKSPLDQHKSPSDKEEQLQTAAIGSQQIEQPDEKTEEKVDIRGKQKQQTQLEMIDCEKEIREKLTRELQSTKEELQLTVVSLEWITRMRNKYYDKCHEIKPEKQQEVKYKQREHNSPNANKKMQLEIEISEKHERLQLHDQHGREHQNAQTLPKKQQYGVPAVEEHKKRDEKQLCKDQQKKLQCWRGQIRVQSEMENKQILYGKAHSQNIPPRMWAHCENREQQDQRQHMLHNLLQRDEIRLQIDAINKYMNQIEMLTRPKAVFMSFQKHDPTNKPDERNTTTHSHDQQKKKTHCKGREPQDRMNELLCEEQEIKAQVKESQLNQKRGQESLPIEANKPAEQQKEHQEHSQVDQVEQDDIKHSKGDKKSEAPMEQGEIPNPNPKHTKTKSKKRKNKRKHH</sequence>
<proteinExistence type="predicted"/>
<feature type="compositionally biased region" description="Basic and acidic residues" evidence="2">
    <location>
        <begin position="213"/>
        <end position="225"/>
    </location>
</feature>
<dbReference type="AlphaFoldDB" id="A0AAR5PWZ7"/>
<feature type="compositionally biased region" description="Polar residues" evidence="2">
    <location>
        <begin position="582"/>
        <end position="593"/>
    </location>
</feature>
<feature type="region of interest" description="Disordered" evidence="2">
    <location>
        <begin position="832"/>
        <end position="865"/>
    </location>
</feature>
<reference evidence="5" key="1">
    <citation type="journal article" date="2013" name="Genome Biol.">
        <title>Draft genome of the mountain pine beetle, Dendroctonus ponderosae Hopkins, a major forest pest.</title>
        <authorList>
            <person name="Keeling C.I."/>
            <person name="Yuen M.M."/>
            <person name="Liao N.Y."/>
            <person name="Docking T.R."/>
            <person name="Chan S.K."/>
            <person name="Taylor G.A."/>
            <person name="Palmquist D.L."/>
            <person name="Jackman S.D."/>
            <person name="Nguyen A."/>
            <person name="Li M."/>
            <person name="Henderson H."/>
            <person name="Janes J.K."/>
            <person name="Zhao Y."/>
            <person name="Pandoh P."/>
            <person name="Moore R."/>
            <person name="Sperling F.A."/>
            <person name="Huber D.P."/>
            <person name="Birol I."/>
            <person name="Jones S.J."/>
            <person name="Bohlmann J."/>
        </authorList>
    </citation>
    <scope>NUCLEOTIDE SEQUENCE</scope>
</reference>
<feature type="compositionally biased region" description="Basic residues" evidence="2">
    <location>
        <begin position="948"/>
        <end position="964"/>
    </location>
</feature>
<feature type="compositionally biased region" description="Basic and acidic residues" evidence="2">
    <location>
        <begin position="451"/>
        <end position="469"/>
    </location>
</feature>
<feature type="compositionally biased region" description="Basic and acidic residues" evidence="2">
    <location>
        <begin position="181"/>
        <end position="195"/>
    </location>
</feature>
<feature type="transmembrane region" description="Helical" evidence="3">
    <location>
        <begin position="79"/>
        <end position="98"/>
    </location>
</feature>
<keyword evidence="1" id="KW-0175">Coiled coil</keyword>
<feature type="region of interest" description="Disordered" evidence="2">
    <location>
        <begin position="549"/>
        <end position="614"/>
    </location>
</feature>
<feature type="coiled-coil region" evidence="1">
    <location>
        <begin position="307"/>
        <end position="397"/>
    </location>
</feature>
<evidence type="ECO:0000256" key="3">
    <source>
        <dbReference type="SAM" id="Phobius"/>
    </source>
</evidence>
<keyword evidence="3" id="KW-0472">Membrane</keyword>